<gene>
    <name evidence="2" type="ORF">EXN66_Car002580</name>
</gene>
<name>A0A6G1PA46_CHAAH</name>
<keyword evidence="3" id="KW-1185">Reference proteome</keyword>
<feature type="region of interest" description="Disordered" evidence="1">
    <location>
        <begin position="1"/>
        <end position="37"/>
    </location>
</feature>
<feature type="compositionally biased region" description="Basic and acidic residues" evidence="1">
    <location>
        <begin position="7"/>
        <end position="37"/>
    </location>
</feature>
<dbReference type="EMBL" id="CM015713">
    <property type="protein sequence ID" value="KAF3686908.1"/>
    <property type="molecule type" value="Genomic_DNA"/>
</dbReference>
<accession>A0A6G1PA46</accession>
<reference evidence="3" key="2">
    <citation type="submission" date="2019-02" db="EMBL/GenBank/DDBJ databases">
        <title>Opniocepnalus argus Var Kimnra genome.</title>
        <authorList>
            <person name="Zhou C."/>
            <person name="Xiao S."/>
        </authorList>
    </citation>
    <scope>NUCLEOTIDE SEQUENCE [LARGE SCALE GENOMIC DNA]</scope>
</reference>
<feature type="compositionally biased region" description="Polar residues" evidence="1">
    <location>
        <begin position="141"/>
        <end position="153"/>
    </location>
</feature>
<evidence type="ECO:0000313" key="3">
    <source>
        <dbReference type="Proteomes" id="UP000503349"/>
    </source>
</evidence>
<protein>
    <submittedName>
        <fullName evidence="2">Uncharacterized protein</fullName>
    </submittedName>
</protein>
<reference evidence="2 3" key="1">
    <citation type="submission" date="2019-02" db="EMBL/GenBank/DDBJ databases">
        <title>Opniocepnalus argus genome.</title>
        <authorList>
            <person name="Zhou C."/>
            <person name="Xiao S."/>
        </authorList>
    </citation>
    <scope>NUCLEOTIDE SEQUENCE [LARGE SCALE GENOMIC DNA]</scope>
    <source>
        <strain evidence="2">OARG1902GOOAL</strain>
        <tissue evidence="2">Muscle</tissue>
    </source>
</reference>
<proteinExistence type="predicted"/>
<organism evidence="2 3">
    <name type="scientific">Channa argus</name>
    <name type="common">Northern snakehead</name>
    <name type="synonym">Ophicephalus argus</name>
    <dbReference type="NCBI Taxonomy" id="215402"/>
    <lineage>
        <taxon>Eukaryota</taxon>
        <taxon>Metazoa</taxon>
        <taxon>Chordata</taxon>
        <taxon>Craniata</taxon>
        <taxon>Vertebrata</taxon>
        <taxon>Euteleostomi</taxon>
        <taxon>Actinopterygii</taxon>
        <taxon>Neopterygii</taxon>
        <taxon>Teleostei</taxon>
        <taxon>Neoteleostei</taxon>
        <taxon>Acanthomorphata</taxon>
        <taxon>Anabantaria</taxon>
        <taxon>Anabantiformes</taxon>
        <taxon>Channoidei</taxon>
        <taxon>Channidae</taxon>
        <taxon>Channa</taxon>
    </lineage>
</organism>
<evidence type="ECO:0000313" key="2">
    <source>
        <dbReference type="EMBL" id="KAF3686908.1"/>
    </source>
</evidence>
<sequence length="180" mass="20919">MTGFMWKSEDNLAPERKTDEWKDQQAAESEHKLENKHEGAPSLMLTLILNPQRRLSFSVEILSIQTSLSLELSADPIAKTEDSLPPKIKTTVCEEHQEQKFESRRVKVKEKHMYEQFMKRWSLINAIPDLDPTEKSRFSDKSLSTETSDNPGLSNELRSDSEDNLRSKEECKIHIYLKLR</sequence>
<dbReference type="AlphaFoldDB" id="A0A6G1PA46"/>
<evidence type="ECO:0000256" key="1">
    <source>
        <dbReference type="SAM" id="MobiDB-lite"/>
    </source>
</evidence>
<dbReference type="Proteomes" id="UP000503349">
    <property type="component" value="Chromosome 2"/>
</dbReference>
<feature type="region of interest" description="Disordered" evidence="1">
    <location>
        <begin position="135"/>
        <end position="164"/>
    </location>
</feature>